<dbReference type="Proteomes" id="UP000664628">
    <property type="component" value="Unassembled WGS sequence"/>
</dbReference>
<gene>
    <name evidence="2" type="ORF">J2I46_13600</name>
</gene>
<accession>A0ABS3JHY3</accession>
<dbReference type="EMBL" id="JAFMYW010000003">
    <property type="protein sequence ID" value="MBO0949626.1"/>
    <property type="molecule type" value="Genomic_DNA"/>
</dbReference>
<name>A0ABS3JHY3_9BACT</name>
<feature type="compositionally biased region" description="Basic and acidic residues" evidence="1">
    <location>
        <begin position="103"/>
        <end position="147"/>
    </location>
</feature>
<feature type="region of interest" description="Disordered" evidence="1">
    <location>
        <begin position="74"/>
        <end position="147"/>
    </location>
</feature>
<evidence type="ECO:0000256" key="1">
    <source>
        <dbReference type="SAM" id="MobiDB-lite"/>
    </source>
</evidence>
<sequence length="147" mass="16607">MNDSHQTTTGSNARFRISLLLLTGLLLVKLWTLGGRSQETANAQLAGQSGGFRPVAEENANVWGLAGSLLNLFSGGGSAARNQREVEDAKANQQASDQQNQERYWKEDEQRRADERDQREQDMNDAREQKKAEDQQYYDQRKAEQGY</sequence>
<proteinExistence type="predicted"/>
<reference evidence="2 3" key="1">
    <citation type="submission" date="2021-03" db="EMBL/GenBank/DDBJ databases">
        <title>Fibrella sp. HMF5405 genome sequencing and assembly.</title>
        <authorList>
            <person name="Kang H."/>
            <person name="Kim H."/>
            <person name="Bae S."/>
            <person name="Joh K."/>
        </authorList>
    </citation>
    <scope>NUCLEOTIDE SEQUENCE [LARGE SCALE GENOMIC DNA]</scope>
    <source>
        <strain evidence="2 3">HMF5405</strain>
    </source>
</reference>
<evidence type="ECO:0000313" key="2">
    <source>
        <dbReference type="EMBL" id="MBO0949626.1"/>
    </source>
</evidence>
<dbReference type="RefSeq" id="WP_207329573.1">
    <property type="nucleotide sequence ID" value="NZ_JAFMYW010000003.1"/>
</dbReference>
<protein>
    <submittedName>
        <fullName evidence="2">Uncharacterized protein</fullName>
    </submittedName>
</protein>
<organism evidence="2 3">
    <name type="scientific">Fibrella forsythiae</name>
    <dbReference type="NCBI Taxonomy" id="2817061"/>
    <lineage>
        <taxon>Bacteria</taxon>
        <taxon>Pseudomonadati</taxon>
        <taxon>Bacteroidota</taxon>
        <taxon>Cytophagia</taxon>
        <taxon>Cytophagales</taxon>
        <taxon>Spirosomataceae</taxon>
        <taxon>Fibrella</taxon>
    </lineage>
</organism>
<feature type="compositionally biased region" description="Polar residues" evidence="1">
    <location>
        <begin position="91"/>
        <end position="102"/>
    </location>
</feature>
<evidence type="ECO:0000313" key="3">
    <source>
        <dbReference type="Proteomes" id="UP000664628"/>
    </source>
</evidence>
<keyword evidence="3" id="KW-1185">Reference proteome</keyword>
<comment type="caution">
    <text evidence="2">The sequence shown here is derived from an EMBL/GenBank/DDBJ whole genome shotgun (WGS) entry which is preliminary data.</text>
</comment>